<name>A0A5K8A4Z0_9BACT</name>
<evidence type="ECO:0000313" key="2">
    <source>
        <dbReference type="Proteomes" id="UP000422108"/>
    </source>
</evidence>
<gene>
    <name evidence="1" type="ORF">DSCOOX_06760</name>
</gene>
<keyword evidence="2" id="KW-1185">Reference proteome</keyword>
<dbReference type="Proteomes" id="UP000422108">
    <property type="component" value="Chromosome"/>
</dbReference>
<evidence type="ECO:0000313" key="1">
    <source>
        <dbReference type="EMBL" id="BBO87496.1"/>
    </source>
</evidence>
<sequence length="70" mass="8115">MGYLLGFRGESLYKTEYAKLLDCSLEESIELSVEASRKGWIVLKRLGSVIEVMFPNLLSKQEMEWVREQS</sequence>
<dbReference type="EMBL" id="AP021879">
    <property type="protein sequence ID" value="BBO87496.1"/>
    <property type="molecule type" value="Genomic_DNA"/>
</dbReference>
<reference evidence="1 2" key="1">
    <citation type="submission" date="2019-11" db="EMBL/GenBank/DDBJ databases">
        <title>Comparative genomics of hydrocarbon-degrading Desulfosarcina strains.</title>
        <authorList>
            <person name="Watanabe M."/>
            <person name="Kojima H."/>
            <person name="Fukui M."/>
        </authorList>
    </citation>
    <scope>NUCLEOTIDE SEQUENCE [LARGE SCALE GENOMIC DNA]</scope>
    <source>
        <strain evidence="2">oXyS1</strain>
    </source>
</reference>
<proteinExistence type="predicted"/>
<protein>
    <submittedName>
        <fullName evidence="1">Uncharacterized protein</fullName>
    </submittedName>
</protein>
<organism evidence="1 2">
    <name type="scientific">Desulfosarcina ovata subsp. ovata</name>
    <dbReference type="NCBI Taxonomy" id="2752305"/>
    <lineage>
        <taxon>Bacteria</taxon>
        <taxon>Pseudomonadati</taxon>
        <taxon>Thermodesulfobacteriota</taxon>
        <taxon>Desulfobacteria</taxon>
        <taxon>Desulfobacterales</taxon>
        <taxon>Desulfosarcinaceae</taxon>
        <taxon>Desulfosarcina</taxon>
    </lineage>
</organism>
<accession>A0A5K8A4Z0</accession>
<dbReference type="AlphaFoldDB" id="A0A5K8A4Z0"/>